<accession>A0A430KXB4</accession>
<dbReference type="PANTHER" id="PTHR10572:SF24">
    <property type="entry name" value="3-HYDROXY-3-METHYLGLUTARYL-COENZYME A REDUCTASE"/>
    <property type="match status" value="1"/>
</dbReference>
<name>A0A430KXB4_9HYPO</name>
<dbReference type="InterPro" id="IPR023074">
    <property type="entry name" value="HMG_CoA_Rdtase_cat_sf"/>
</dbReference>
<proteinExistence type="predicted"/>
<dbReference type="Gene3D" id="3.90.770.10">
    <property type="entry name" value="3-hydroxy-3-methylglutaryl-coenzyme A Reductase, Chain A, domain 2"/>
    <property type="match status" value="1"/>
</dbReference>
<dbReference type="EMBL" id="MIKF01001162">
    <property type="protein sequence ID" value="RTE68106.1"/>
    <property type="molecule type" value="Genomic_DNA"/>
</dbReference>
<dbReference type="EC" id="1.1.1.34" evidence="1"/>
<dbReference type="PANTHER" id="PTHR10572">
    <property type="entry name" value="3-HYDROXY-3-METHYLGLUTARYL-COENZYME A REDUCTASE"/>
    <property type="match status" value="1"/>
</dbReference>
<protein>
    <recommendedName>
        <fullName evidence="1">hydroxymethylglutaryl-CoA reductase (NADPH)</fullName>
        <ecNumber evidence="1">1.1.1.34</ecNumber>
    </recommendedName>
</protein>
<dbReference type="Pfam" id="PF00368">
    <property type="entry name" value="HMG-CoA_red"/>
    <property type="match status" value="1"/>
</dbReference>
<evidence type="ECO:0000256" key="1">
    <source>
        <dbReference type="ARBA" id="ARBA00012999"/>
    </source>
</evidence>
<dbReference type="PROSITE" id="PS50065">
    <property type="entry name" value="HMG_COA_REDUCTASE_4"/>
    <property type="match status" value="1"/>
</dbReference>
<gene>
    <name evidence="2" type="ORF">BHE90_017516</name>
</gene>
<dbReference type="Proteomes" id="UP000287124">
    <property type="component" value="Unassembled WGS sequence"/>
</dbReference>
<keyword evidence="3" id="KW-1185">Reference proteome</keyword>
<reference evidence="2 3" key="1">
    <citation type="submission" date="2017-06" db="EMBL/GenBank/DDBJ databases">
        <title>Comparative genomic analysis of Ambrosia Fusariam Clade fungi.</title>
        <authorList>
            <person name="Stajich J.E."/>
            <person name="Carrillo J."/>
            <person name="Kijimoto T."/>
            <person name="Eskalen A."/>
            <person name="O'Donnell K."/>
            <person name="Kasson M."/>
        </authorList>
    </citation>
    <scope>NUCLEOTIDE SEQUENCE [LARGE SCALE GENOMIC DNA]</scope>
    <source>
        <strain evidence="2 3">UCR1854</strain>
    </source>
</reference>
<organism evidence="2 3">
    <name type="scientific">Fusarium euwallaceae</name>
    <dbReference type="NCBI Taxonomy" id="1147111"/>
    <lineage>
        <taxon>Eukaryota</taxon>
        <taxon>Fungi</taxon>
        <taxon>Dikarya</taxon>
        <taxon>Ascomycota</taxon>
        <taxon>Pezizomycotina</taxon>
        <taxon>Sordariomycetes</taxon>
        <taxon>Hypocreomycetidae</taxon>
        <taxon>Hypocreales</taxon>
        <taxon>Nectriaceae</taxon>
        <taxon>Fusarium</taxon>
        <taxon>Fusarium solani species complex</taxon>
    </lineage>
</organism>
<dbReference type="InterPro" id="IPR023076">
    <property type="entry name" value="HMG_CoA_Rdtase_CS"/>
</dbReference>
<comment type="caution">
    <text evidence="2">The sequence shown here is derived from an EMBL/GenBank/DDBJ whole genome shotgun (WGS) entry which is preliminary data.</text>
</comment>
<feature type="non-terminal residue" evidence="2">
    <location>
        <position position="1"/>
    </location>
</feature>
<evidence type="ECO:0000313" key="2">
    <source>
        <dbReference type="EMBL" id="RTE68106.1"/>
    </source>
</evidence>
<dbReference type="InterPro" id="IPR002202">
    <property type="entry name" value="HMG_CoA_Rdtase"/>
</dbReference>
<dbReference type="AlphaFoldDB" id="A0A430KXB4"/>
<dbReference type="PRINTS" id="PR00071">
    <property type="entry name" value="HMGCOARDTASE"/>
</dbReference>
<dbReference type="GO" id="GO:0015936">
    <property type="term" value="P:coenzyme A metabolic process"/>
    <property type="evidence" value="ECO:0007669"/>
    <property type="project" value="InterPro"/>
</dbReference>
<evidence type="ECO:0000313" key="3">
    <source>
        <dbReference type="Proteomes" id="UP000287124"/>
    </source>
</evidence>
<dbReference type="SUPFAM" id="SSF56542">
    <property type="entry name" value="Substrate-binding domain of HMG-CoA reductase"/>
    <property type="match status" value="1"/>
</dbReference>
<dbReference type="GO" id="GO:0004420">
    <property type="term" value="F:hydroxymethylglutaryl-CoA reductase (NADPH) activity"/>
    <property type="evidence" value="ECO:0007669"/>
    <property type="project" value="UniProtKB-EC"/>
</dbReference>
<dbReference type="PROSITE" id="PS00318">
    <property type="entry name" value="HMG_COA_REDUCTASE_2"/>
    <property type="match status" value="1"/>
</dbReference>
<dbReference type="InterPro" id="IPR009029">
    <property type="entry name" value="HMG_CoA_Rdtase_sub-bd_dom_sf"/>
</dbReference>
<sequence>LFADEYQVRDFFIEGQLASDEKPSWGNVMNARGVEVFAWGKITPAACQYVLGCTTERLYSAQQTLKEGGIWNGQFGSDINTSNVIAVIFISTGQDPASTAEGSWSHLTSELDSETGELTMSLYFPSLPVGAVGGGTGYRMQKEALGMLRCGADGPGDKAELAGIIAAFALALDVSTSSAISNDTFTASHMRLAHGEVAVKL</sequence>